<gene>
    <name evidence="1" type="ORF">WG66_6261</name>
</gene>
<name>A0A0W0FXT8_MONRR</name>
<organism evidence="1 2">
    <name type="scientific">Moniliophthora roreri</name>
    <name type="common">Frosty pod rot fungus</name>
    <name type="synonym">Monilia roreri</name>
    <dbReference type="NCBI Taxonomy" id="221103"/>
    <lineage>
        <taxon>Eukaryota</taxon>
        <taxon>Fungi</taxon>
        <taxon>Dikarya</taxon>
        <taxon>Basidiomycota</taxon>
        <taxon>Agaricomycotina</taxon>
        <taxon>Agaricomycetes</taxon>
        <taxon>Agaricomycetidae</taxon>
        <taxon>Agaricales</taxon>
        <taxon>Marasmiineae</taxon>
        <taxon>Marasmiaceae</taxon>
        <taxon>Moniliophthora</taxon>
    </lineage>
</organism>
<reference evidence="1 2" key="1">
    <citation type="submission" date="2015-12" db="EMBL/GenBank/DDBJ databases">
        <title>Draft genome sequence of Moniliophthora roreri, the causal agent of frosty pod rot of cacao.</title>
        <authorList>
            <person name="Aime M.C."/>
            <person name="Diaz-Valderrama J.R."/>
            <person name="Kijpornyongpan T."/>
            <person name="Phillips-Mora W."/>
        </authorList>
    </citation>
    <scope>NUCLEOTIDE SEQUENCE [LARGE SCALE GENOMIC DNA]</scope>
    <source>
        <strain evidence="1 2">MCA 2952</strain>
    </source>
</reference>
<evidence type="ECO:0000313" key="2">
    <source>
        <dbReference type="Proteomes" id="UP000054988"/>
    </source>
</evidence>
<protein>
    <submittedName>
        <fullName evidence="1">Uncharacterized protein</fullName>
    </submittedName>
</protein>
<evidence type="ECO:0000313" key="1">
    <source>
        <dbReference type="EMBL" id="KTB41167.1"/>
    </source>
</evidence>
<comment type="caution">
    <text evidence="1">The sequence shown here is derived from an EMBL/GenBank/DDBJ whole genome shotgun (WGS) entry which is preliminary data.</text>
</comment>
<accession>A0A0W0FXT8</accession>
<proteinExistence type="predicted"/>
<dbReference type="EMBL" id="LATX01001503">
    <property type="protein sequence ID" value="KTB41167.1"/>
    <property type="molecule type" value="Genomic_DNA"/>
</dbReference>
<dbReference type="AlphaFoldDB" id="A0A0W0FXT8"/>
<sequence length="159" mass="17872">MDTFKFFVGMSTPPAEISAEDFSSPFDLDLVTQEFFEVDELGPPPTSTDPPSRSQLLHIWAAAVLINKAEALWPLFIALHTNAWYNFNNILHHVGPDDLALTLLRCLAFQPYSPSFILDWLQLFQFSIEHAGNGLAMLSPTPISTLTAVTTYELFFLCY</sequence>
<dbReference type="Proteomes" id="UP000054988">
    <property type="component" value="Unassembled WGS sequence"/>
</dbReference>